<dbReference type="EMBL" id="VCKX01000047">
    <property type="protein sequence ID" value="TMR34249.1"/>
    <property type="molecule type" value="Genomic_DNA"/>
</dbReference>
<evidence type="ECO:0000313" key="3">
    <source>
        <dbReference type="Proteomes" id="UP000306628"/>
    </source>
</evidence>
<reference evidence="2 3" key="1">
    <citation type="submission" date="2019-05" db="EMBL/GenBank/DDBJ databases">
        <title>Draft genome sequence of Nonomuraea zeae DSM 100528.</title>
        <authorList>
            <person name="Saricaoglu S."/>
            <person name="Isik K."/>
        </authorList>
    </citation>
    <scope>NUCLEOTIDE SEQUENCE [LARGE SCALE GENOMIC DNA]</scope>
    <source>
        <strain evidence="2 3">DSM 100528</strain>
    </source>
</reference>
<organism evidence="2 3">
    <name type="scientific">Nonomuraea zeae</name>
    <dbReference type="NCBI Taxonomy" id="1642303"/>
    <lineage>
        <taxon>Bacteria</taxon>
        <taxon>Bacillati</taxon>
        <taxon>Actinomycetota</taxon>
        <taxon>Actinomycetes</taxon>
        <taxon>Streptosporangiales</taxon>
        <taxon>Streptosporangiaceae</taxon>
        <taxon>Nonomuraea</taxon>
    </lineage>
</organism>
<feature type="compositionally biased region" description="Basic residues" evidence="1">
    <location>
        <begin position="8"/>
        <end position="21"/>
    </location>
</feature>
<evidence type="ECO:0000256" key="1">
    <source>
        <dbReference type="SAM" id="MobiDB-lite"/>
    </source>
</evidence>
<dbReference type="GO" id="GO:0016798">
    <property type="term" value="F:hydrolase activity, acting on glycosyl bonds"/>
    <property type="evidence" value="ECO:0007669"/>
    <property type="project" value="UniProtKB-KW"/>
</dbReference>
<feature type="region of interest" description="Disordered" evidence="1">
    <location>
        <begin position="1"/>
        <end position="21"/>
    </location>
</feature>
<protein>
    <submittedName>
        <fullName evidence="2">Phosphodiester glycosidase family protein</fullName>
    </submittedName>
</protein>
<keyword evidence="2" id="KW-0326">Glycosidase</keyword>
<dbReference type="Proteomes" id="UP000306628">
    <property type="component" value="Unassembled WGS sequence"/>
</dbReference>
<accession>A0A5S4GN74</accession>
<proteinExistence type="predicted"/>
<comment type="caution">
    <text evidence="2">The sequence shown here is derived from an EMBL/GenBank/DDBJ whole genome shotgun (WGS) entry which is preliminary data.</text>
</comment>
<keyword evidence="3" id="KW-1185">Reference proteome</keyword>
<dbReference type="OrthoDB" id="9809781at2"/>
<evidence type="ECO:0000313" key="2">
    <source>
        <dbReference type="EMBL" id="TMR34249.1"/>
    </source>
</evidence>
<sequence>MSCAIPRSPRRGPTLRRRKPTCRTRAAVGAIAMLITEENAVTFQLVTQATPDYPESETYTAIAGGPQPNGGGGWPPQPQLPAQPLLLVENGANQATPEQSPVEEVAGRTGVGLSADGQYLYLVTLDGCENTAQQFRYGGGYYDIAQWLIIAGAKALNLATTVVTATPARRRRAQDGGSRINA</sequence>
<dbReference type="AlphaFoldDB" id="A0A5S4GN74"/>
<keyword evidence="2" id="KW-0378">Hydrolase</keyword>
<gene>
    <name evidence="2" type="ORF">ETD85_17560</name>
</gene>
<name>A0A5S4GN74_9ACTN</name>